<reference evidence="2" key="1">
    <citation type="submission" date="2022-11" db="UniProtKB">
        <authorList>
            <consortium name="WormBaseParasite"/>
        </authorList>
    </citation>
    <scope>IDENTIFICATION</scope>
</reference>
<dbReference type="Proteomes" id="UP000887565">
    <property type="component" value="Unplaced"/>
</dbReference>
<dbReference type="WBParaSite" id="nRc.2.0.1.t14115-RA">
    <property type="protein sequence ID" value="nRc.2.0.1.t14115-RA"/>
    <property type="gene ID" value="nRc.2.0.1.g14115"/>
</dbReference>
<evidence type="ECO:0000313" key="2">
    <source>
        <dbReference type="WBParaSite" id="nRc.2.0.1.t14115-RA"/>
    </source>
</evidence>
<proteinExistence type="predicted"/>
<keyword evidence="1" id="KW-1185">Reference proteome</keyword>
<protein>
    <submittedName>
        <fullName evidence="2">Uncharacterized protein</fullName>
    </submittedName>
</protein>
<dbReference type="AlphaFoldDB" id="A0A915IJX1"/>
<organism evidence="1 2">
    <name type="scientific">Romanomermis culicivorax</name>
    <name type="common">Nematode worm</name>
    <dbReference type="NCBI Taxonomy" id="13658"/>
    <lineage>
        <taxon>Eukaryota</taxon>
        <taxon>Metazoa</taxon>
        <taxon>Ecdysozoa</taxon>
        <taxon>Nematoda</taxon>
        <taxon>Enoplea</taxon>
        <taxon>Dorylaimia</taxon>
        <taxon>Mermithida</taxon>
        <taxon>Mermithoidea</taxon>
        <taxon>Mermithidae</taxon>
        <taxon>Romanomermis</taxon>
    </lineage>
</organism>
<name>A0A915IJX1_ROMCU</name>
<accession>A0A915IJX1</accession>
<sequence>MLESVIFKSAGPVKKSSISSVLVMVWSRPCLTGSLFPQKSIVLMSFPKPTATIAPTMHGGSADPSSSSATVVFTPTPMLNLTAAHLARSAVEWPKMLPQPSDTTILDANNNNVSELQKFANKLKMEKLARKRLAYKNRAAMAAAARDVPSTVVTSRNLQLPPPHLVVKTSKLNVNAPIFIPKTTIAGSVSLPKSTTAVVTAPISYQPSLHISFCDENRTSVPIRKEEVFNARDIAFPPDLEDREKDFGFKFENIRRVENSSLEAQASTESQGASVTSSSENLKIRTSQVGQSKIALVQNWNLSYDPSRGPSSSSFRNVENYSAIDQKSPDDENEQMFTIASTNCLRIYDKVAENFDKEQMFDVYRSLKESGGVPRPACLSREFDNEAGIFQPWKWIESEWQNDKFRCNENFSTTSMNKDQNDNDDGRMSQNGLRRAFVNDQVNRLMKKGMTNFVSRQLVNAMTNQLKLNQ</sequence>
<evidence type="ECO:0000313" key="1">
    <source>
        <dbReference type="Proteomes" id="UP000887565"/>
    </source>
</evidence>